<name>A0A0A9FTZ7_ARUDO</name>
<organism evidence="1">
    <name type="scientific">Arundo donax</name>
    <name type="common">Giant reed</name>
    <name type="synonym">Donax arundinaceus</name>
    <dbReference type="NCBI Taxonomy" id="35708"/>
    <lineage>
        <taxon>Eukaryota</taxon>
        <taxon>Viridiplantae</taxon>
        <taxon>Streptophyta</taxon>
        <taxon>Embryophyta</taxon>
        <taxon>Tracheophyta</taxon>
        <taxon>Spermatophyta</taxon>
        <taxon>Magnoliopsida</taxon>
        <taxon>Liliopsida</taxon>
        <taxon>Poales</taxon>
        <taxon>Poaceae</taxon>
        <taxon>PACMAD clade</taxon>
        <taxon>Arundinoideae</taxon>
        <taxon>Arundineae</taxon>
        <taxon>Arundo</taxon>
    </lineage>
</organism>
<dbReference type="AlphaFoldDB" id="A0A0A9FTZ7"/>
<proteinExistence type="predicted"/>
<evidence type="ECO:0000313" key="1">
    <source>
        <dbReference type="EMBL" id="JAE11788.1"/>
    </source>
</evidence>
<sequence>MALIFLLSLALLALLAVCTYELNSTSLEV</sequence>
<reference evidence="1" key="1">
    <citation type="submission" date="2014-09" db="EMBL/GenBank/DDBJ databases">
        <authorList>
            <person name="Magalhaes I.L.F."/>
            <person name="Oliveira U."/>
            <person name="Santos F.R."/>
            <person name="Vidigal T.H.D.A."/>
            <person name="Brescovit A.D."/>
            <person name="Santos A.J."/>
        </authorList>
    </citation>
    <scope>NUCLEOTIDE SEQUENCE</scope>
    <source>
        <tissue evidence="1">Shoot tissue taken approximately 20 cm above the soil surface</tissue>
    </source>
</reference>
<accession>A0A0A9FTZ7</accession>
<reference evidence="1" key="2">
    <citation type="journal article" date="2015" name="Data Brief">
        <title>Shoot transcriptome of the giant reed, Arundo donax.</title>
        <authorList>
            <person name="Barrero R.A."/>
            <person name="Guerrero F.D."/>
            <person name="Moolhuijzen P."/>
            <person name="Goolsby J.A."/>
            <person name="Tidwell J."/>
            <person name="Bellgard S.E."/>
            <person name="Bellgard M.I."/>
        </authorList>
    </citation>
    <scope>NUCLEOTIDE SEQUENCE</scope>
    <source>
        <tissue evidence="1">Shoot tissue taken approximately 20 cm above the soil surface</tissue>
    </source>
</reference>
<dbReference type="EMBL" id="GBRH01186108">
    <property type="protein sequence ID" value="JAE11788.1"/>
    <property type="molecule type" value="Transcribed_RNA"/>
</dbReference>
<protein>
    <submittedName>
        <fullName evidence="1">Uncharacterized protein</fullName>
    </submittedName>
</protein>